<dbReference type="InterPro" id="IPR001342">
    <property type="entry name" value="HDH_cat"/>
</dbReference>
<feature type="domain" description="Homoserine dehydrogenase catalytic" evidence="12">
    <location>
        <begin position="125"/>
        <end position="304"/>
    </location>
</feature>
<evidence type="ECO:0000256" key="8">
    <source>
        <dbReference type="ARBA" id="ARBA00023002"/>
    </source>
</evidence>
<proteinExistence type="inferred from homology"/>
<keyword evidence="6 10" id="KW-0028">Amino-acid biosynthesis</keyword>
<accession>A0ABY5BXJ8</accession>
<keyword evidence="9 10" id="KW-0486">Methionine biosynthesis</keyword>
<evidence type="ECO:0000259" key="12">
    <source>
        <dbReference type="Pfam" id="PF00742"/>
    </source>
</evidence>
<keyword evidence="15" id="KW-1185">Reference proteome</keyword>
<dbReference type="Pfam" id="PF00742">
    <property type="entry name" value="Homoserine_dh"/>
    <property type="match status" value="1"/>
</dbReference>
<evidence type="ECO:0000256" key="4">
    <source>
        <dbReference type="ARBA" id="ARBA00013213"/>
    </source>
</evidence>
<dbReference type="InterPro" id="IPR019811">
    <property type="entry name" value="HDH_CS"/>
</dbReference>
<dbReference type="EC" id="1.1.1.3" evidence="4 10"/>
<evidence type="ECO:0000256" key="5">
    <source>
        <dbReference type="ARBA" id="ARBA00013376"/>
    </source>
</evidence>
<dbReference type="Gene3D" id="3.30.360.10">
    <property type="entry name" value="Dihydrodipicolinate Reductase, domain 2"/>
    <property type="match status" value="1"/>
</dbReference>
<dbReference type="PANTHER" id="PTHR43331:SF1">
    <property type="entry name" value="HOMOSERINE DEHYDROGENASE"/>
    <property type="match status" value="1"/>
</dbReference>
<comment type="similarity">
    <text evidence="3 11">Belongs to the homoserine dehydrogenase family.</text>
</comment>
<dbReference type="SUPFAM" id="SSF55347">
    <property type="entry name" value="Glyceraldehyde-3-phosphate dehydrogenase-like, C-terminal domain"/>
    <property type="match status" value="1"/>
</dbReference>
<dbReference type="NCBIfam" id="NF004976">
    <property type="entry name" value="PRK06349.1"/>
    <property type="match status" value="1"/>
</dbReference>
<keyword evidence="10" id="KW-0521">NADP</keyword>
<dbReference type="Gene3D" id="3.40.50.720">
    <property type="entry name" value="NAD(P)-binding Rossmann-like Domain"/>
    <property type="match status" value="1"/>
</dbReference>
<protein>
    <recommendedName>
        <fullName evidence="5 10">Homoserine dehydrogenase</fullName>
        <ecNumber evidence="4 10">1.1.1.3</ecNumber>
    </recommendedName>
</protein>
<dbReference type="Proteomes" id="UP001056164">
    <property type="component" value="Chromosome"/>
</dbReference>
<evidence type="ECO:0000259" key="13">
    <source>
        <dbReference type="Pfam" id="PF03447"/>
    </source>
</evidence>
<keyword evidence="8 10" id="KW-0560">Oxidoreductase</keyword>
<comment type="pathway">
    <text evidence="2 10">Amino-acid biosynthesis; L-methionine biosynthesis via de novo pathway; L-homoserine from L-aspartate: step 3/3.</text>
</comment>
<dbReference type="PANTHER" id="PTHR43331">
    <property type="entry name" value="HOMOSERINE DEHYDROGENASE"/>
    <property type="match status" value="1"/>
</dbReference>
<evidence type="ECO:0000256" key="3">
    <source>
        <dbReference type="ARBA" id="ARBA00006753"/>
    </source>
</evidence>
<evidence type="ECO:0000256" key="2">
    <source>
        <dbReference type="ARBA" id="ARBA00005062"/>
    </source>
</evidence>
<name>A0ABY5BXJ8_9LACO</name>
<dbReference type="InterPro" id="IPR005106">
    <property type="entry name" value="Asp/hSer_DH_NAD-bd"/>
</dbReference>
<dbReference type="EMBL" id="CP097121">
    <property type="protein sequence ID" value="USS90797.1"/>
    <property type="molecule type" value="Genomic_DNA"/>
</dbReference>
<dbReference type="Pfam" id="PF03447">
    <property type="entry name" value="NAD_binding_3"/>
    <property type="match status" value="1"/>
</dbReference>
<sequence length="390" mass="43994">MQIALLGYGTIGHGVVKIIESQATKQLRRLHVSQIWVRPEKVDQNPLFTADYQEILANDKIDTIIEVLGGLDPAYAMINDALEHHKNVVTANKAVVARHLTEFTTLARQNHVKFYFESSVGGGIPWIINLERALRIDQIDSIHGIFNGTSNFILDEMMETGAPFDVVLAEAQRRGYAEADPSADLDGDDIENKLCISASLAYDTEIKPNDNLLKFGIRNITAADVSFFKKHHWVVKLIGRSFRRDNRYNFVIEPTLYAPGEIEAGVHQNYNYVGLRGTTIGKLSFNGQGAGELPTAHALIQDLLDLELHMEHLNRNFQQELELDNNSKLLDYVIRSEQDVASLLPDYEVKKEEHDYWIVKQISAEAAHELIQQLEQTEKPLLAAISQQRS</sequence>
<gene>
    <name evidence="14" type="ORF">M3M37_00795</name>
</gene>
<dbReference type="RefSeq" id="WP_252795293.1">
    <property type="nucleotide sequence ID" value="NZ_CP097121.1"/>
</dbReference>
<keyword evidence="7 10" id="KW-0791">Threonine biosynthesis</keyword>
<evidence type="ECO:0000256" key="10">
    <source>
        <dbReference type="RuleBase" id="RU000579"/>
    </source>
</evidence>
<comment type="catalytic activity">
    <reaction evidence="10">
        <text>L-homoserine + NADP(+) = L-aspartate 4-semialdehyde + NADPH + H(+)</text>
        <dbReference type="Rhea" id="RHEA:15761"/>
        <dbReference type="ChEBI" id="CHEBI:15378"/>
        <dbReference type="ChEBI" id="CHEBI:57476"/>
        <dbReference type="ChEBI" id="CHEBI:57783"/>
        <dbReference type="ChEBI" id="CHEBI:58349"/>
        <dbReference type="ChEBI" id="CHEBI:537519"/>
        <dbReference type="EC" id="1.1.1.3"/>
    </reaction>
</comment>
<dbReference type="SUPFAM" id="SSF51735">
    <property type="entry name" value="NAD(P)-binding Rossmann-fold domains"/>
    <property type="match status" value="1"/>
</dbReference>
<evidence type="ECO:0000313" key="15">
    <source>
        <dbReference type="Proteomes" id="UP001056164"/>
    </source>
</evidence>
<evidence type="ECO:0000256" key="11">
    <source>
        <dbReference type="RuleBase" id="RU004171"/>
    </source>
</evidence>
<feature type="domain" description="Aspartate/homoserine dehydrogenase NAD-binding" evidence="13">
    <location>
        <begin position="7"/>
        <end position="117"/>
    </location>
</feature>
<evidence type="ECO:0000256" key="6">
    <source>
        <dbReference type="ARBA" id="ARBA00022605"/>
    </source>
</evidence>
<dbReference type="GO" id="GO:0004412">
    <property type="term" value="F:homoserine dehydrogenase activity"/>
    <property type="evidence" value="ECO:0007669"/>
    <property type="project" value="UniProtKB-EC"/>
</dbReference>
<organism evidence="14 15">
    <name type="scientific">Fructilactobacillus carniphilus</name>
    <dbReference type="NCBI Taxonomy" id="2940297"/>
    <lineage>
        <taxon>Bacteria</taxon>
        <taxon>Bacillati</taxon>
        <taxon>Bacillota</taxon>
        <taxon>Bacilli</taxon>
        <taxon>Lactobacillales</taxon>
        <taxon>Lactobacillaceae</taxon>
        <taxon>Fructilactobacillus</taxon>
    </lineage>
</organism>
<dbReference type="PROSITE" id="PS01042">
    <property type="entry name" value="HOMOSER_DHGENASE"/>
    <property type="match status" value="1"/>
</dbReference>
<evidence type="ECO:0000256" key="1">
    <source>
        <dbReference type="ARBA" id="ARBA00005056"/>
    </source>
</evidence>
<dbReference type="InterPro" id="IPR036291">
    <property type="entry name" value="NAD(P)-bd_dom_sf"/>
</dbReference>
<comment type="pathway">
    <text evidence="1 10">Amino-acid biosynthesis; L-threonine biosynthesis; L-threonine from L-aspartate: step 3/5.</text>
</comment>
<reference evidence="14" key="1">
    <citation type="submission" date="2022-05" db="EMBL/GenBank/DDBJ databases">
        <authorList>
            <person name="Oliphant S.A."/>
            <person name="Watson-Haigh N.S."/>
            <person name="Sumby K.M."/>
            <person name="Gardner J.M."/>
            <person name="Jiranek V."/>
        </authorList>
    </citation>
    <scope>NUCLEOTIDE SEQUENCE</scope>
    <source>
        <strain evidence="14">KI4_A6</strain>
    </source>
</reference>
<evidence type="ECO:0000256" key="9">
    <source>
        <dbReference type="ARBA" id="ARBA00023167"/>
    </source>
</evidence>
<evidence type="ECO:0000313" key="14">
    <source>
        <dbReference type="EMBL" id="USS90797.1"/>
    </source>
</evidence>
<evidence type="ECO:0000256" key="7">
    <source>
        <dbReference type="ARBA" id="ARBA00022697"/>
    </source>
</evidence>